<feature type="non-terminal residue" evidence="5">
    <location>
        <position position="2407"/>
    </location>
</feature>
<comment type="subcellular location">
    <subcellularLocation>
        <location evidence="1">Secreted</location>
    </subcellularLocation>
</comment>
<evidence type="ECO:0008006" key="7">
    <source>
        <dbReference type="Google" id="ProtNLM"/>
    </source>
</evidence>
<dbReference type="InterPro" id="IPR001343">
    <property type="entry name" value="Hemolysn_Ca-bd"/>
</dbReference>
<evidence type="ECO:0000313" key="6">
    <source>
        <dbReference type="Proteomes" id="UP000309667"/>
    </source>
</evidence>
<keyword evidence="2" id="KW-0964">Secreted</keyword>
<accession>A0ABY2QS97</accession>
<feature type="region of interest" description="Disordered" evidence="4">
    <location>
        <begin position="45"/>
        <end position="64"/>
    </location>
</feature>
<dbReference type="InterPro" id="IPR018511">
    <property type="entry name" value="Hemolysin-typ_Ca-bd_CS"/>
</dbReference>
<protein>
    <recommendedName>
        <fullName evidence="7">Heme peroxidase</fullName>
    </recommendedName>
</protein>
<keyword evidence="6" id="KW-1185">Reference proteome</keyword>
<dbReference type="Pfam" id="PF03098">
    <property type="entry name" value="An_peroxidase"/>
    <property type="match status" value="3"/>
</dbReference>
<reference evidence="5 6" key="1">
    <citation type="submission" date="2019-04" db="EMBL/GenBank/DDBJ databases">
        <title>Genome sequence of strain 7209-2.</title>
        <authorList>
            <person name="Gao J."/>
            <person name="Sun J."/>
        </authorList>
    </citation>
    <scope>NUCLEOTIDE SEQUENCE [LARGE SCALE GENOMIC DNA]</scope>
    <source>
        <strain evidence="5 6">7209-2</strain>
    </source>
</reference>
<dbReference type="CDD" id="cd09821">
    <property type="entry name" value="An_peroxidase_bacterial_2"/>
    <property type="match status" value="1"/>
</dbReference>
<feature type="compositionally biased region" description="Acidic residues" evidence="4">
    <location>
        <begin position="2378"/>
        <end position="2397"/>
    </location>
</feature>
<proteinExistence type="predicted"/>
<dbReference type="SUPFAM" id="SSF48113">
    <property type="entry name" value="Heme-dependent peroxidases"/>
    <property type="match status" value="1"/>
</dbReference>
<name>A0ABY2QS97_9HYPH</name>
<evidence type="ECO:0000256" key="2">
    <source>
        <dbReference type="ARBA" id="ARBA00022525"/>
    </source>
</evidence>
<dbReference type="Pfam" id="PF00353">
    <property type="entry name" value="HemolysinCabind"/>
    <property type="match status" value="5"/>
</dbReference>
<feature type="region of interest" description="Disordered" evidence="4">
    <location>
        <begin position="2342"/>
        <end position="2407"/>
    </location>
</feature>
<dbReference type="PANTHER" id="PTHR11475:SF4">
    <property type="entry name" value="CHORION PEROXIDASE"/>
    <property type="match status" value="1"/>
</dbReference>
<organism evidence="5 6">
    <name type="scientific">Rhizobium rhizophilum</name>
    <dbReference type="NCBI Taxonomy" id="1850373"/>
    <lineage>
        <taxon>Bacteria</taxon>
        <taxon>Pseudomonadati</taxon>
        <taxon>Pseudomonadota</taxon>
        <taxon>Alphaproteobacteria</taxon>
        <taxon>Hyphomicrobiales</taxon>
        <taxon>Rhizobiaceae</taxon>
        <taxon>Rhizobium/Agrobacterium group</taxon>
        <taxon>Rhizobium</taxon>
    </lineage>
</organism>
<dbReference type="EMBL" id="STGT01000006">
    <property type="protein sequence ID" value="THV11142.1"/>
    <property type="molecule type" value="Genomic_DNA"/>
</dbReference>
<dbReference type="Gene3D" id="1.10.640.10">
    <property type="entry name" value="Haem peroxidase domain superfamily, animal type"/>
    <property type="match status" value="1"/>
</dbReference>
<gene>
    <name evidence="5" type="ORF">E9677_22595</name>
</gene>
<dbReference type="InterPro" id="IPR037120">
    <property type="entry name" value="Haem_peroxidase_sf_animal"/>
</dbReference>
<dbReference type="SUPFAM" id="SSF51120">
    <property type="entry name" value="beta-Roll"/>
    <property type="match status" value="3"/>
</dbReference>
<evidence type="ECO:0000313" key="5">
    <source>
        <dbReference type="EMBL" id="THV11142.1"/>
    </source>
</evidence>
<dbReference type="PROSITE" id="PS00330">
    <property type="entry name" value="HEMOLYSIN_CALCIUM"/>
    <property type="match status" value="3"/>
</dbReference>
<dbReference type="InterPro" id="IPR010255">
    <property type="entry name" value="Haem_peroxidase_sf"/>
</dbReference>
<dbReference type="PANTHER" id="PTHR11475">
    <property type="entry name" value="OXIDASE/PEROXIDASE"/>
    <property type="match status" value="1"/>
</dbReference>
<dbReference type="PROSITE" id="PS50292">
    <property type="entry name" value="PEROXIDASE_3"/>
    <property type="match status" value="1"/>
</dbReference>
<dbReference type="PRINTS" id="PR00313">
    <property type="entry name" value="CABNDNGRPT"/>
</dbReference>
<comment type="caution">
    <text evidence="5">The sequence shown here is derived from an EMBL/GenBank/DDBJ whole genome shotgun (WGS) entry which is preliminary data.</text>
</comment>
<dbReference type="Gene3D" id="2.150.10.10">
    <property type="entry name" value="Serralysin-like metalloprotease, C-terminal"/>
    <property type="match status" value="1"/>
</dbReference>
<evidence type="ECO:0000256" key="3">
    <source>
        <dbReference type="ARBA" id="ARBA00023180"/>
    </source>
</evidence>
<evidence type="ECO:0000256" key="4">
    <source>
        <dbReference type="SAM" id="MobiDB-lite"/>
    </source>
</evidence>
<evidence type="ECO:0000256" key="1">
    <source>
        <dbReference type="ARBA" id="ARBA00004613"/>
    </source>
</evidence>
<dbReference type="Proteomes" id="UP000309667">
    <property type="component" value="Unassembled WGS sequence"/>
</dbReference>
<dbReference type="InterPro" id="IPR019791">
    <property type="entry name" value="Haem_peroxidase_animal"/>
</dbReference>
<feature type="compositionally biased region" description="Polar residues" evidence="4">
    <location>
        <begin position="2351"/>
        <end position="2366"/>
    </location>
</feature>
<keyword evidence="3" id="KW-0325">Glycoprotein</keyword>
<dbReference type="InterPro" id="IPR011049">
    <property type="entry name" value="Serralysin-like_metalloprot_C"/>
</dbReference>
<sequence>MGGDSPIGYKVPSGPQTFREIFVRPSDMALASLFEHCRASETAQFRPCRPRGSSRGAGKPGGHMVQLNKNDLDFILRQIRIAEAHVEAYNAGVDPRVALEQLVSSPLLPYGLRTVDGSFNNFQPGMTRFGSADQPMVRLLDAQFLPAENNPRTGAPTSYNQTSGSVYDSQPRIISNLVADQSINNPAAISGALASVGIIGADALAIIGEIMQLQAAAKAAHAAVSSAVADAQAQFDAANANVIAAAADVQEAQDALDAANGTLQATIDTQATASTAFVNATAALADHAPTLSGAQSAAIVAQTAVNDAQAEVDTATLARNIAFAEMGLAEQAMEAALANFQANSSPENAAAYTAAFELYQDASLAYANAADVVEDAEAALDAAQAIQSTAVGDLQSAILLQQTLADAVSDAQADLSAANLAVTTANASVGTAETALDTANDALAAATDILEDIPTGVDATAAAEATAAAADAAVISELTSHGVEMDGDNVFIKNIAADLGDTASFNGFMTIFGQFFDHGLDLTTKGSAGSVYIPLQPDDPLYDANSPTNFMVLTRATNDPGADNILGTADDVRDHTNETTPWIDLNQVYTSNPSHQVFLREYVLVGGKPVATGQMLESATGGPPTWKDIKNQAEFVLGIKLHDLNVHAVPAVLTDFYGEFVRGANGFPQLVTPDGALEGVIGAPVDALQAVSAGRAFLNDIAHDAVPGEYVVTRTQQGQTTYALKTADSDVATGNAQAQANEFGGVSTYDNELLDRHFIVGDGRGNENIALTATHAMFHGEHNRQVEEVKKTLIAEGDLAFLNEWLTVDLTTGQFAALQQGYAAATDKDGFLASQPLVWDGERLFQAARFSTEMVYQHLVFEEFVRAIAPQIDPFVFSNSVEIDSAIFEEFAQVVYRFGHSMLAENVEILKFANGQVSAEEQGLIDAFLDPVMFDAQGVDAHAAAGAILRGMTRQAGNEIDEFMTSALRDNLVGLPLDLAALNIARARETGVPSLNEARRQIFEQTQDTYLKPYESWVDFAQNLKNPLSIVNFIAAYGTHATILSATTAEAKRDAAWDLVFGKADETSTQREARLDFLNSTGSWANTETGLNKVDFWIGGLAETLMPFGGMLGSTFTFVFELQIEKLQNGDRFYYLSRTQGLNLLTELESDSFADLIRRNTDTEEVGLHINGAAFQTADYIIEMDQSRQYNEGLGNNGNDDPTRAPDVISAITGTDSLVTRAQDYIKYNGGEHVVLGGTNRSETIIGGAGDDTIWGEGGDDRIEGGYGVDHIHGGEGSDIITDSGTDIGAADVLKGEGGDDLINGGMGLDLIFGGDGSDILSGGSEAKSIFGGQGNDFIRAASGGGGVVYGNEGDDWMEGQGNMNTLTGDNSELFFNSRVIGHDIMISGENDTDFDAESGDDIMVQGIGINRSNGMAGFDWTTFKGNDYDADADMNVSIFVNQQNNILRDRYDLVEGLSGWKNNDSLTGRDVVIGGYDAAGNAAQVTPDAPIESFSNALLEKNVDNITGLRELVAHLERFVITNPNNANGDSQLAVMDTSDGSDILLGGGGSDMIRGMGGNDIIDGDKWLNVRIRIDAPGGPYTADSLAGPVYLESDLVNGMLKPNAVAQLEGATLDSLLFSRTFRPGQLSMVREIVDGGGADDVDTAVYYDNFDNYEVTYNDDGSVTVAHVNPTAGVVDTVSGRNLQAEGTDRLFNIEKIQFADRVLDLRNIAPEIALDGFDTVTRVVADNFNSASANNNSGTTSFASGWVEAGDGNNSVTSGNIQIDQGNSNELRFNPNAADGATITRSLDLSGMQSATVSFSIEDDGVTAGGFFGDNERLHFEYAADGTNFVTVATFNGNNGGNQSITLPIGSGFTANAAIRFRLEGTLDAGGFLATAERFIVDNLAVNATGTQLVTPPNQNITSTFVEGQAPISIGSQPLITDDGQLLASARVVLTNAQAGDSLAVGGLPNGITPTTTQAGGTIVVTLTGEATLSAYQAAIQAITFANGSDAPSIIPRVIEVTVNDGRLDSEPATHTVTITPVDDPTNANNDTVITNIGRGTAIVIPEWALLYNDSDPDNVLDVSAVSTNGQSGLTNVSLNNTARLVTFTDPTNGGAGGSFGYTATGGNSDTATVTLSYDTFGTLSGTNASNIMVGDNASNTINGGGGNDVILAGEGNDTIEQTSDQGHDIVDGGAGNDTYVLTGIGGQNGAERFRIYAVTNNQNAALAAMLGTAFLPTTEIVITRALANGIETVVAELDSIEEIRINTLNVTADNNNGGPDGGTSGGDIIEIVGNFDTTSLNYSTITIEGSAGDDVVDISALTSAHRIVFRSNGGNDTIIGGLRSQDVVEVAADANPEDYSETDNGDGTTTLSNGSHSLTFTGEAPTLVGAGEGDDHDDDGPDDDGSDDDDVVVPPATGGSS</sequence>